<name>A0A023X7N1_RUBRA</name>
<accession>A0A023X7N1</accession>
<reference evidence="1 3" key="1">
    <citation type="submission" date="2014-03" db="EMBL/GenBank/DDBJ databases">
        <title>Complete genome sequence of the Radio-Resistant Rubrobacter radiotolerans RSPS-4.</title>
        <authorList>
            <person name="Egas C.C."/>
            <person name="Barroso C.C."/>
            <person name="Froufe H.J.C."/>
            <person name="Pacheco J.J."/>
            <person name="Albuquerque L.L."/>
            <person name="da Costa M.M.S."/>
        </authorList>
    </citation>
    <scope>NUCLEOTIDE SEQUENCE [LARGE SCALE GENOMIC DNA]</scope>
    <source>
        <strain evidence="1 3">RSPS-4</strain>
        <plasmid evidence="1 3">1</plasmid>
    </source>
</reference>
<protein>
    <submittedName>
        <fullName evidence="1">Uncharacterized protein</fullName>
    </submittedName>
</protein>
<reference evidence="2" key="2">
    <citation type="submission" date="2023-11" db="EMBL/GenBank/DDBJ databases">
        <title>MicrobeMod: A computational toolkit for identifying prokaryotic methylation and restriction-modification with nanopore sequencing.</title>
        <authorList>
            <person name="Crits-Christoph A."/>
            <person name="Kang S.C."/>
            <person name="Lee H."/>
            <person name="Ostrov N."/>
        </authorList>
    </citation>
    <scope>NUCLEOTIDE SEQUENCE</scope>
    <source>
        <strain evidence="2">ATCC 51242</strain>
    </source>
</reference>
<gene>
    <name evidence="1" type="ORF">RradSPS_2943</name>
    <name evidence="2" type="ORF">SIL72_14630</name>
</gene>
<dbReference type="Proteomes" id="UP000025229">
    <property type="component" value="Plasmid 1"/>
</dbReference>
<evidence type="ECO:0000313" key="2">
    <source>
        <dbReference type="EMBL" id="MDX5895261.1"/>
    </source>
</evidence>
<dbReference type="HOGENOM" id="CLU_2119305_0_0_11"/>
<dbReference type="Proteomes" id="UP001281130">
    <property type="component" value="Unassembled WGS sequence"/>
</dbReference>
<keyword evidence="3" id="KW-1185">Reference proteome</keyword>
<proteinExistence type="predicted"/>
<dbReference type="KEGG" id="rrd:RradSPS_2943"/>
<evidence type="ECO:0000313" key="3">
    <source>
        <dbReference type="Proteomes" id="UP000025229"/>
    </source>
</evidence>
<dbReference type="EMBL" id="JAWXXX010000002">
    <property type="protein sequence ID" value="MDX5895261.1"/>
    <property type="molecule type" value="Genomic_DNA"/>
</dbReference>
<organism evidence="1 3">
    <name type="scientific">Rubrobacter radiotolerans</name>
    <name type="common">Arthrobacter radiotolerans</name>
    <dbReference type="NCBI Taxonomy" id="42256"/>
    <lineage>
        <taxon>Bacteria</taxon>
        <taxon>Bacillati</taxon>
        <taxon>Actinomycetota</taxon>
        <taxon>Rubrobacteria</taxon>
        <taxon>Rubrobacterales</taxon>
        <taxon>Rubrobacteraceae</taxon>
        <taxon>Rubrobacter</taxon>
    </lineage>
</organism>
<geneLocation type="plasmid" evidence="1">
    <name>1</name>
</geneLocation>
<dbReference type="Gene3D" id="1.20.5.2950">
    <property type="match status" value="1"/>
</dbReference>
<dbReference type="RefSeq" id="WP_041338750.1">
    <property type="nucleotide sequence ID" value="NZ_CP007515.1"/>
</dbReference>
<keyword evidence="1" id="KW-0614">Plasmid</keyword>
<dbReference type="AlphaFoldDB" id="A0A023X7N1"/>
<sequence>MTEKNAKAPPADALESVRRLEERLEDRHATEEDACARLTAAREEAGRIVHEARDRAEREAAEDRRTVLFRAEREAEQIVSRAKARAEELRRLSAEDRPGAAQEVLALILPRREA</sequence>
<dbReference type="EMBL" id="CP007515">
    <property type="protein sequence ID" value="AHY48226.1"/>
    <property type="molecule type" value="Genomic_DNA"/>
</dbReference>
<evidence type="ECO:0000313" key="1">
    <source>
        <dbReference type="EMBL" id="AHY48226.1"/>
    </source>
</evidence>